<dbReference type="SUPFAM" id="SSF52540">
    <property type="entry name" value="P-loop containing nucleoside triphosphate hydrolases"/>
    <property type="match status" value="1"/>
</dbReference>
<dbReference type="Gene3D" id="3.40.50.300">
    <property type="entry name" value="P-loop containing nucleotide triphosphate hydrolases"/>
    <property type="match status" value="1"/>
</dbReference>
<evidence type="ECO:0000313" key="2">
    <source>
        <dbReference type="EMBL" id="MBI6882931.1"/>
    </source>
</evidence>
<evidence type="ECO:0000313" key="3">
    <source>
        <dbReference type="Proteomes" id="UP000637061"/>
    </source>
</evidence>
<name>A0A8I1EC37_PSEPU</name>
<dbReference type="InterPro" id="IPR050678">
    <property type="entry name" value="DNA_Partitioning_ATPase"/>
</dbReference>
<dbReference type="RefSeq" id="WP_198746555.1">
    <property type="nucleotide sequence ID" value="NZ_JAEHTE010000002.1"/>
</dbReference>
<dbReference type="Proteomes" id="UP000637061">
    <property type="component" value="Unassembled WGS sequence"/>
</dbReference>
<evidence type="ECO:0000259" key="1">
    <source>
        <dbReference type="Pfam" id="PF13614"/>
    </source>
</evidence>
<proteinExistence type="predicted"/>
<feature type="domain" description="AAA" evidence="1">
    <location>
        <begin position="11"/>
        <end position="185"/>
    </location>
</feature>
<dbReference type="Pfam" id="PF13614">
    <property type="entry name" value="AAA_31"/>
    <property type="match status" value="1"/>
</dbReference>
<dbReference type="PANTHER" id="PTHR13696">
    <property type="entry name" value="P-LOOP CONTAINING NUCLEOSIDE TRIPHOSPHATE HYDROLASE"/>
    <property type="match status" value="1"/>
</dbReference>
<sequence>MKRMKRTSVWMFGNNKGGVGKSTLSLNVAAALSEVGKTCTFIDIDESTNSTFHLRDSSAGIQKSYAVSRLFTDPHVALDDCIIWHTKLPGVSLIKSERGMRDYIAQYLDPRDKKAVAEMGSRFADRIQELDGVVDVVIIDVGPTMDAALNIALEAVTHYVFVADASAYAEQGILNLVDSVPRLKPGTENGIDLVGAVYSNINMNSNFAKDIVKRETIASNVPMIPVYIPHRVEIPENQTKGEFAVRPERESILADSFRDVMKFMLERTEDYQGAFSEDEA</sequence>
<accession>A0A8I1EC37</accession>
<dbReference type="InterPro" id="IPR027417">
    <property type="entry name" value="P-loop_NTPase"/>
</dbReference>
<dbReference type="InterPro" id="IPR025669">
    <property type="entry name" value="AAA_dom"/>
</dbReference>
<reference evidence="2" key="1">
    <citation type="submission" date="2020-12" db="EMBL/GenBank/DDBJ databases">
        <title>Enhanced detection system for hospital associated transmission using whole genome sequencing surveillance.</title>
        <authorList>
            <person name="Harrison L.H."/>
            <person name="Van Tyne D."/>
            <person name="Marsh J.W."/>
            <person name="Griffith M.P."/>
            <person name="Snyder D.J."/>
            <person name="Cooper V.S."/>
            <person name="Mustapha M."/>
        </authorList>
    </citation>
    <scope>NUCLEOTIDE SEQUENCE</scope>
    <source>
        <strain evidence="2">PSB00042</strain>
    </source>
</reference>
<organism evidence="2 3">
    <name type="scientific">Pseudomonas putida</name>
    <name type="common">Arthrobacter siderocapsulatus</name>
    <dbReference type="NCBI Taxonomy" id="303"/>
    <lineage>
        <taxon>Bacteria</taxon>
        <taxon>Pseudomonadati</taxon>
        <taxon>Pseudomonadota</taxon>
        <taxon>Gammaproteobacteria</taxon>
        <taxon>Pseudomonadales</taxon>
        <taxon>Pseudomonadaceae</taxon>
        <taxon>Pseudomonas</taxon>
    </lineage>
</organism>
<protein>
    <submittedName>
        <fullName evidence="2">ParA family protein</fullName>
    </submittedName>
</protein>
<gene>
    <name evidence="2" type="ORF">JEU22_03315</name>
</gene>
<comment type="caution">
    <text evidence="2">The sequence shown here is derived from an EMBL/GenBank/DDBJ whole genome shotgun (WGS) entry which is preliminary data.</text>
</comment>
<dbReference type="EMBL" id="JAEHTE010000002">
    <property type="protein sequence ID" value="MBI6882931.1"/>
    <property type="molecule type" value="Genomic_DNA"/>
</dbReference>
<dbReference type="PANTHER" id="PTHR13696:SF99">
    <property type="entry name" value="COBYRINIC ACID AC-DIAMIDE SYNTHASE"/>
    <property type="match status" value="1"/>
</dbReference>
<dbReference type="AlphaFoldDB" id="A0A8I1EC37"/>
<dbReference type="CDD" id="cd02042">
    <property type="entry name" value="ParAB_family"/>
    <property type="match status" value="1"/>
</dbReference>